<protein>
    <submittedName>
        <fullName evidence="1">Uncharacterized protein</fullName>
    </submittedName>
</protein>
<organism evidence="1 2">
    <name type="scientific">Vermiconidia calcicola</name>
    <dbReference type="NCBI Taxonomy" id="1690605"/>
    <lineage>
        <taxon>Eukaryota</taxon>
        <taxon>Fungi</taxon>
        <taxon>Dikarya</taxon>
        <taxon>Ascomycota</taxon>
        <taxon>Pezizomycotina</taxon>
        <taxon>Dothideomycetes</taxon>
        <taxon>Dothideomycetidae</taxon>
        <taxon>Mycosphaerellales</taxon>
        <taxon>Extremaceae</taxon>
        <taxon>Vermiconidia</taxon>
    </lineage>
</organism>
<evidence type="ECO:0000313" key="1">
    <source>
        <dbReference type="EMBL" id="KAK3725241.1"/>
    </source>
</evidence>
<proteinExistence type="predicted"/>
<sequence>MSIPQPPTKVEGHCSAIVDNTLYALSPNSFLSLPLEEHAQWSKEEVGVPVTGAACVQAGDAFYVVGGTSDDNSYSGLQRYSFANESWETLELADSVLQGRTDHSVAYLEESRQILVYAGSQPDAPSDLSSQTFVISTEPEGSIEAYTSLAPPGNLPILQPWNTTHAVMLGGSHTNTEVYTFGLIEGWQPYSVRLAAPVDSRSRATVITGADGSKVLQLYDMGVSPNEVSQIVLQGAYGEAAYTGQTVGSRSSSRKRKRDLTLDSWPTYNDANAPTTTRTDFSVAQGFNGMMVIAGGNSEAPVAIFNQDRNSWVDADKFFGSKQRQQPLQPSKSDSSTSKANPTSSSSPSATSAGSGSSSGESSHDRMMRTLGITLGVLCGIAAIFILVLLFLRWRNIKRRKEQGYLDEKNNEDDRRMSFADRGASFMKEAGGSVNGLEPPTSRTWNDPAAGSHSSLAIFGGKLNGKRSTTNQEPQPGYNPPPPNTIIAGKFNGKRSTSNHEPKPSYDSTSRLVRDKDRTAMRSEPVELVNLDGKKIERKPVPGHEPTPPAAHYGPTLTEDDAKNDIDARDGRNRSSGWSKYFATSQPTGPNGLSHLPTAYAKSNTYSDGSMYSSDQTSRQPSQIPSSALVPPLDIDFSRTVDGQRLSHVTSGSPAFNDSREDLAQHGSLAPEGQRGLIVNPTDPNRTSGTDTISSYNRSTMSSTMTGDYFNESANTPWSPTSTNFKDLLNSRPPSSVYGGSASEQRVPSRGKSAGFFPGSGITYRPSPKSKPKVTHSTVRNSDWPVPPMNHASLTAAKPGAERDSTMTVFPKGVPSTYYDGRHREQEQAKPVNTDLSWLNLSNSN</sequence>
<gene>
    <name evidence="1" type="ORF">LTR37_000752</name>
</gene>
<dbReference type="Proteomes" id="UP001281147">
    <property type="component" value="Unassembled WGS sequence"/>
</dbReference>
<keyword evidence="2" id="KW-1185">Reference proteome</keyword>
<evidence type="ECO:0000313" key="2">
    <source>
        <dbReference type="Proteomes" id="UP001281147"/>
    </source>
</evidence>
<reference evidence="1" key="1">
    <citation type="submission" date="2023-07" db="EMBL/GenBank/DDBJ databases">
        <title>Black Yeasts Isolated from many extreme environments.</title>
        <authorList>
            <person name="Coleine C."/>
            <person name="Stajich J.E."/>
            <person name="Selbmann L."/>
        </authorList>
    </citation>
    <scope>NUCLEOTIDE SEQUENCE</scope>
    <source>
        <strain evidence="1">CCFEE 5714</strain>
    </source>
</reference>
<accession>A0ACC3NYJ7</accession>
<dbReference type="EMBL" id="JAUTXU010000003">
    <property type="protein sequence ID" value="KAK3725241.1"/>
    <property type="molecule type" value="Genomic_DNA"/>
</dbReference>
<comment type="caution">
    <text evidence="1">The sequence shown here is derived from an EMBL/GenBank/DDBJ whole genome shotgun (WGS) entry which is preliminary data.</text>
</comment>
<name>A0ACC3NYJ7_9PEZI</name>